<keyword evidence="4" id="KW-1003">Cell membrane</keyword>
<dbReference type="GO" id="GO:0005298">
    <property type="term" value="F:proline:sodium symporter activity"/>
    <property type="evidence" value="ECO:0007669"/>
    <property type="project" value="InterPro"/>
</dbReference>
<keyword evidence="3" id="KW-0813">Transport</keyword>
<dbReference type="PANTHER" id="PTHR48086:SF3">
    <property type="entry name" value="SODIUM_PROLINE SYMPORTER"/>
    <property type="match status" value="1"/>
</dbReference>
<keyword evidence="6" id="KW-0769">Symport</keyword>
<keyword evidence="10 13" id="KW-0472">Membrane</keyword>
<feature type="transmembrane region" description="Helical" evidence="13">
    <location>
        <begin position="65"/>
        <end position="87"/>
    </location>
</feature>
<feature type="transmembrane region" description="Helical" evidence="13">
    <location>
        <begin position="188"/>
        <end position="205"/>
    </location>
</feature>
<evidence type="ECO:0000256" key="13">
    <source>
        <dbReference type="SAM" id="Phobius"/>
    </source>
</evidence>
<dbReference type="PANTHER" id="PTHR48086">
    <property type="entry name" value="SODIUM/PROLINE SYMPORTER-RELATED"/>
    <property type="match status" value="1"/>
</dbReference>
<name>A0A381TIW9_9ZZZZ</name>
<dbReference type="GO" id="GO:0015824">
    <property type="term" value="P:proline transport"/>
    <property type="evidence" value="ECO:0007669"/>
    <property type="project" value="InterPro"/>
</dbReference>
<evidence type="ECO:0000256" key="12">
    <source>
        <dbReference type="ARBA" id="ARBA00033708"/>
    </source>
</evidence>
<feature type="transmembrane region" description="Helical" evidence="13">
    <location>
        <begin position="404"/>
        <end position="429"/>
    </location>
</feature>
<evidence type="ECO:0000256" key="1">
    <source>
        <dbReference type="ARBA" id="ARBA00004651"/>
    </source>
</evidence>
<feature type="transmembrane region" description="Helical" evidence="13">
    <location>
        <begin position="159"/>
        <end position="181"/>
    </location>
</feature>
<evidence type="ECO:0000256" key="11">
    <source>
        <dbReference type="ARBA" id="ARBA00023201"/>
    </source>
</evidence>
<dbReference type="CDD" id="cd11475">
    <property type="entry name" value="SLC5sbd_PutP"/>
    <property type="match status" value="1"/>
</dbReference>
<dbReference type="PROSITE" id="PS50283">
    <property type="entry name" value="NA_SOLUT_SYMP_3"/>
    <property type="match status" value="1"/>
</dbReference>
<proteinExistence type="inferred from homology"/>
<keyword evidence="8" id="KW-0915">Sodium</keyword>
<reference evidence="14" key="1">
    <citation type="submission" date="2018-05" db="EMBL/GenBank/DDBJ databases">
        <authorList>
            <person name="Lanie J.A."/>
            <person name="Ng W.-L."/>
            <person name="Kazmierczak K.M."/>
            <person name="Andrzejewski T.M."/>
            <person name="Davidsen T.M."/>
            <person name="Wayne K.J."/>
            <person name="Tettelin H."/>
            <person name="Glass J.I."/>
            <person name="Rusch D."/>
            <person name="Podicherti R."/>
            <person name="Tsui H.-C.T."/>
            <person name="Winkler M.E."/>
        </authorList>
    </citation>
    <scope>NUCLEOTIDE SEQUENCE</scope>
</reference>
<dbReference type="InterPro" id="IPR001734">
    <property type="entry name" value="Na/solute_symporter"/>
</dbReference>
<dbReference type="GO" id="GO:0005886">
    <property type="term" value="C:plasma membrane"/>
    <property type="evidence" value="ECO:0007669"/>
    <property type="project" value="UniProtKB-SubCell"/>
</dbReference>
<sequence length="451" mass="48950">MIIKTIVLTVYFSILLGIGFFASRRIKNISDYYVGGKKLNYWIAALSARSTGESGWLLIGVTGMGALIGVSAMWIVVGEVIGVFFSWQYMAKKFKRLTNEYNSITIPDFLVSHFRPSTNLIRILAATALSLFVVIYVSAQIDITGKTFESFLGFNYYSGIAIGFGIVVLYIFSGGFLAVAWSDFFQGSLMFVALLLLPIIAFFGLPSDVSIINGLKSIDPALLNIWGPGGFNWINFATVAGLVSIGIGFLGSPQVYVRFIAIESEDEVEKGKWVAIIYTLLTDTAAVMIGILGRYILTKSGQDPEVVLGTAGENVLAMLLNQVMPVVIIGVYIAAVLSAVMSTVDSLLVVASSAVTRDFYQQIIHPDADEKRLIVLSRKVTLSLALLALGVALAVSVLSPNRTVFWFVIFGWSGIAATFCPVIILSLFWEGYTEKGAIVSMVTGFISVPIF</sequence>
<gene>
    <name evidence="14" type="ORF">METZ01_LOCUS66767</name>
</gene>
<dbReference type="NCBIfam" id="TIGR00813">
    <property type="entry name" value="sss"/>
    <property type="match status" value="1"/>
</dbReference>
<dbReference type="EMBL" id="UINC01004381">
    <property type="protein sequence ID" value="SVA13913.1"/>
    <property type="molecule type" value="Genomic_DNA"/>
</dbReference>
<evidence type="ECO:0000256" key="3">
    <source>
        <dbReference type="ARBA" id="ARBA00022448"/>
    </source>
</evidence>
<keyword evidence="11" id="KW-0739">Sodium transport</keyword>
<dbReference type="GO" id="GO:0031402">
    <property type="term" value="F:sodium ion binding"/>
    <property type="evidence" value="ECO:0007669"/>
    <property type="project" value="InterPro"/>
</dbReference>
<evidence type="ECO:0000256" key="5">
    <source>
        <dbReference type="ARBA" id="ARBA00022692"/>
    </source>
</evidence>
<evidence type="ECO:0000256" key="2">
    <source>
        <dbReference type="ARBA" id="ARBA00006434"/>
    </source>
</evidence>
<comment type="catalytic activity">
    <reaction evidence="12">
        <text>L-proline(in) + Na(+)(in) = L-proline(out) + Na(+)(out)</text>
        <dbReference type="Rhea" id="RHEA:28967"/>
        <dbReference type="ChEBI" id="CHEBI:29101"/>
        <dbReference type="ChEBI" id="CHEBI:60039"/>
    </reaction>
</comment>
<keyword evidence="9" id="KW-0406">Ion transport</keyword>
<evidence type="ECO:0000256" key="8">
    <source>
        <dbReference type="ARBA" id="ARBA00023053"/>
    </source>
</evidence>
<dbReference type="Pfam" id="PF00474">
    <property type="entry name" value="SSF"/>
    <property type="match status" value="1"/>
</dbReference>
<comment type="subcellular location">
    <subcellularLocation>
        <location evidence="1">Cell membrane</location>
        <topology evidence="1">Multi-pass membrane protein</topology>
    </subcellularLocation>
</comment>
<evidence type="ECO:0000256" key="7">
    <source>
        <dbReference type="ARBA" id="ARBA00022989"/>
    </source>
</evidence>
<feature type="transmembrane region" description="Helical" evidence="13">
    <location>
        <begin position="380"/>
        <end position="398"/>
    </location>
</feature>
<evidence type="ECO:0000313" key="14">
    <source>
        <dbReference type="EMBL" id="SVA13913.1"/>
    </source>
</evidence>
<evidence type="ECO:0000256" key="6">
    <source>
        <dbReference type="ARBA" id="ARBA00022847"/>
    </source>
</evidence>
<dbReference type="InterPro" id="IPR038377">
    <property type="entry name" value="Na/Glc_symporter_sf"/>
</dbReference>
<keyword evidence="7 13" id="KW-1133">Transmembrane helix</keyword>
<evidence type="ECO:0000256" key="10">
    <source>
        <dbReference type="ARBA" id="ARBA00023136"/>
    </source>
</evidence>
<feature type="transmembrane region" description="Helical" evidence="13">
    <location>
        <begin position="233"/>
        <end position="252"/>
    </location>
</feature>
<keyword evidence="5 13" id="KW-0812">Transmembrane</keyword>
<evidence type="ECO:0000256" key="4">
    <source>
        <dbReference type="ARBA" id="ARBA00022475"/>
    </source>
</evidence>
<organism evidence="14">
    <name type="scientific">marine metagenome</name>
    <dbReference type="NCBI Taxonomy" id="408172"/>
    <lineage>
        <taxon>unclassified sequences</taxon>
        <taxon>metagenomes</taxon>
        <taxon>ecological metagenomes</taxon>
    </lineage>
</organism>
<protein>
    <recommendedName>
        <fullName evidence="15">Sodium/proline symporter</fullName>
    </recommendedName>
</protein>
<feature type="non-terminal residue" evidence="14">
    <location>
        <position position="1"/>
    </location>
</feature>
<feature type="transmembrane region" description="Helical" evidence="13">
    <location>
        <begin position="6"/>
        <end position="23"/>
    </location>
</feature>
<evidence type="ECO:0000256" key="9">
    <source>
        <dbReference type="ARBA" id="ARBA00023065"/>
    </source>
</evidence>
<dbReference type="InterPro" id="IPR050277">
    <property type="entry name" value="Sodium:Solute_Symporter"/>
</dbReference>
<feature type="transmembrane region" description="Helical" evidence="13">
    <location>
        <begin position="120"/>
        <end position="139"/>
    </location>
</feature>
<evidence type="ECO:0008006" key="15">
    <source>
        <dbReference type="Google" id="ProtNLM"/>
    </source>
</evidence>
<dbReference type="AlphaFoldDB" id="A0A381TIW9"/>
<feature type="transmembrane region" description="Helical" evidence="13">
    <location>
        <begin position="273"/>
        <end position="296"/>
    </location>
</feature>
<feature type="non-terminal residue" evidence="14">
    <location>
        <position position="451"/>
    </location>
</feature>
<dbReference type="Gene3D" id="1.20.1730.10">
    <property type="entry name" value="Sodium/glucose cotransporter"/>
    <property type="match status" value="1"/>
</dbReference>
<dbReference type="InterPro" id="IPR011851">
    <property type="entry name" value="Na/Pro_symporter"/>
</dbReference>
<comment type="similarity">
    <text evidence="2">Belongs to the sodium:solute symporter (SSF) (TC 2.A.21) family.</text>
</comment>
<accession>A0A381TIW9</accession>